<evidence type="ECO:0000313" key="1">
    <source>
        <dbReference type="EMBL" id="CEK57936.1"/>
    </source>
</evidence>
<dbReference type="GO" id="GO:0000976">
    <property type="term" value="F:transcription cis-regulatory region binding"/>
    <property type="evidence" value="ECO:0007669"/>
    <property type="project" value="InterPro"/>
</dbReference>
<dbReference type="AlphaFoldDB" id="A0A0B6YQC7"/>
<proteinExistence type="predicted"/>
<reference evidence="1" key="1">
    <citation type="submission" date="2014-12" db="EMBL/GenBank/DDBJ databases">
        <title>Insight into the proteome of Arion vulgaris.</title>
        <authorList>
            <person name="Aradska J."/>
            <person name="Bulat T."/>
            <person name="Smidak R."/>
            <person name="Sarate P."/>
            <person name="Gangsoo J."/>
            <person name="Sialana F."/>
            <person name="Bilban M."/>
            <person name="Lubec G."/>
        </authorList>
    </citation>
    <scope>NUCLEOTIDE SEQUENCE</scope>
    <source>
        <tissue evidence="1">Skin</tissue>
    </source>
</reference>
<sequence>VASNACVLGLHKSQVHNFRTQHKKGTENVHYHCPVSDCYFSLQSERHFKNIDTLRTHYMKLHSEKKFPCKKCNKIFGLERD</sequence>
<feature type="non-terminal residue" evidence="1">
    <location>
        <position position="1"/>
    </location>
</feature>
<name>A0A0B6YQC7_9EUPU</name>
<evidence type="ECO:0008006" key="2">
    <source>
        <dbReference type="Google" id="ProtNLM"/>
    </source>
</evidence>
<dbReference type="GO" id="GO:0000981">
    <property type="term" value="F:DNA-binding transcription factor activity, RNA polymerase II-specific"/>
    <property type="evidence" value="ECO:0007669"/>
    <property type="project" value="TreeGrafter"/>
</dbReference>
<dbReference type="EMBL" id="HACG01011071">
    <property type="protein sequence ID" value="CEK57936.1"/>
    <property type="molecule type" value="Transcribed_RNA"/>
</dbReference>
<dbReference type="Gene3D" id="3.30.160.60">
    <property type="entry name" value="Classic Zinc Finger"/>
    <property type="match status" value="1"/>
</dbReference>
<dbReference type="PANTHER" id="PTHR46664">
    <property type="entry name" value="ATM INTERACTOR"/>
    <property type="match status" value="1"/>
</dbReference>
<organism evidence="1">
    <name type="scientific">Arion vulgaris</name>
    <dbReference type="NCBI Taxonomy" id="1028688"/>
    <lineage>
        <taxon>Eukaryota</taxon>
        <taxon>Metazoa</taxon>
        <taxon>Spiralia</taxon>
        <taxon>Lophotrochozoa</taxon>
        <taxon>Mollusca</taxon>
        <taxon>Gastropoda</taxon>
        <taxon>Heterobranchia</taxon>
        <taxon>Euthyneura</taxon>
        <taxon>Panpulmonata</taxon>
        <taxon>Eupulmonata</taxon>
        <taxon>Stylommatophora</taxon>
        <taxon>Helicina</taxon>
        <taxon>Arionoidea</taxon>
        <taxon>Arionidae</taxon>
        <taxon>Arion</taxon>
    </lineage>
</organism>
<feature type="non-terminal residue" evidence="1">
    <location>
        <position position="81"/>
    </location>
</feature>
<dbReference type="GO" id="GO:0045944">
    <property type="term" value="P:positive regulation of transcription by RNA polymerase II"/>
    <property type="evidence" value="ECO:0007669"/>
    <property type="project" value="InterPro"/>
</dbReference>
<protein>
    <recommendedName>
        <fullName evidence="2">C2H2-type domain-containing protein</fullName>
    </recommendedName>
</protein>
<dbReference type="PANTHER" id="PTHR46664:SF1">
    <property type="entry name" value="ATM INTERACTOR"/>
    <property type="match status" value="1"/>
</dbReference>
<gene>
    <name evidence="1" type="primary">ORF31516</name>
</gene>
<dbReference type="GO" id="GO:0005634">
    <property type="term" value="C:nucleus"/>
    <property type="evidence" value="ECO:0007669"/>
    <property type="project" value="TreeGrafter"/>
</dbReference>
<accession>A0A0B6YQC7</accession>
<dbReference type="InterPro" id="IPR055303">
    <property type="entry name" value="ATMIN"/>
</dbReference>